<dbReference type="Pfam" id="PF18074">
    <property type="entry name" value="PriA_C"/>
    <property type="match status" value="1"/>
</dbReference>
<dbReference type="InterPro" id="IPR041222">
    <property type="entry name" value="PriA_3primeBD"/>
</dbReference>
<evidence type="ECO:0000313" key="14">
    <source>
        <dbReference type="EMBL" id="TDY51786.1"/>
    </source>
</evidence>
<comment type="catalytic activity">
    <reaction evidence="11 12">
        <text>ATP + H2O = ADP + phosphate + H(+)</text>
        <dbReference type="Rhea" id="RHEA:13065"/>
        <dbReference type="ChEBI" id="CHEBI:15377"/>
        <dbReference type="ChEBI" id="CHEBI:15378"/>
        <dbReference type="ChEBI" id="CHEBI:30616"/>
        <dbReference type="ChEBI" id="CHEBI:43474"/>
        <dbReference type="ChEBI" id="CHEBI:456216"/>
        <dbReference type="EC" id="5.6.2.4"/>
    </reaction>
</comment>
<protein>
    <recommendedName>
        <fullName evidence="12">Replication restart protein PriA</fullName>
    </recommendedName>
    <alternativeName>
        <fullName evidence="12">ATP-dependent DNA helicase PriA</fullName>
        <ecNumber evidence="12">5.6.2.4</ecNumber>
    </alternativeName>
    <alternativeName>
        <fullName evidence="12">DNA 3'-5' helicase PriA</fullName>
    </alternativeName>
</protein>
<dbReference type="InterPro" id="IPR042115">
    <property type="entry name" value="PriA_3primeBD_sf"/>
</dbReference>
<keyword evidence="4 12" id="KW-0547">Nucleotide-binding</keyword>
<dbReference type="GO" id="GO:1990077">
    <property type="term" value="C:primosome complex"/>
    <property type="evidence" value="ECO:0007669"/>
    <property type="project" value="UniProtKB-UniRule"/>
</dbReference>
<feature type="domain" description="Helicase ATP-binding" evidence="13">
    <location>
        <begin position="263"/>
        <end position="435"/>
    </location>
</feature>
<dbReference type="GO" id="GO:0006269">
    <property type="term" value="P:DNA replication, synthesis of primer"/>
    <property type="evidence" value="ECO:0007669"/>
    <property type="project" value="UniProtKB-KW"/>
</dbReference>
<evidence type="ECO:0000256" key="4">
    <source>
        <dbReference type="ARBA" id="ARBA00022741"/>
    </source>
</evidence>
<evidence type="ECO:0000256" key="3">
    <source>
        <dbReference type="ARBA" id="ARBA00022723"/>
    </source>
</evidence>
<reference evidence="14 15" key="1">
    <citation type="submission" date="2019-03" db="EMBL/GenBank/DDBJ databases">
        <title>Genomic Encyclopedia of Type Strains, Phase III (KMG-III): the genomes of soil and plant-associated and newly described type strains.</title>
        <authorList>
            <person name="Whitman W."/>
        </authorList>
    </citation>
    <scope>NUCLEOTIDE SEQUENCE [LARGE SCALE GENOMIC DNA]</scope>
    <source>
        <strain evidence="14 15">LMG 29544</strain>
    </source>
</reference>
<evidence type="ECO:0000256" key="12">
    <source>
        <dbReference type="HAMAP-Rule" id="MF_00983"/>
    </source>
</evidence>
<evidence type="ECO:0000256" key="2">
    <source>
        <dbReference type="ARBA" id="ARBA00022705"/>
    </source>
</evidence>
<proteinExistence type="inferred from homology"/>
<dbReference type="GO" id="GO:0003677">
    <property type="term" value="F:DNA binding"/>
    <property type="evidence" value="ECO:0007669"/>
    <property type="project" value="UniProtKB-UniRule"/>
</dbReference>
<keyword evidence="8 12" id="KW-0067">ATP-binding</keyword>
<dbReference type="Gene3D" id="3.40.1440.60">
    <property type="entry name" value="PriA, 3(prime) DNA-binding domain"/>
    <property type="match status" value="1"/>
</dbReference>
<keyword evidence="6 12" id="KW-0347">Helicase</keyword>
<evidence type="ECO:0000256" key="7">
    <source>
        <dbReference type="ARBA" id="ARBA00022833"/>
    </source>
</evidence>
<evidence type="ECO:0000313" key="15">
    <source>
        <dbReference type="Proteomes" id="UP000295509"/>
    </source>
</evidence>
<keyword evidence="2 12" id="KW-0235">DNA replication</keyword>
<name>A0A4R8LYM3_9BURK</name>
<feature type="binding site" evidence="12">
    <location>
        <position position="543"/>
    </location>
    <ligand>
        <name>Zn(2+)</name>
        <dbReference type="ChEBI" id="CHEBI:29105"/>
        <label>1</label>
    </ligand>
</feature>
<dbReference type="EMBL" id="SORE01000006">
    <property type="protein sequence ID" value="TDY51786.1"/>
    <property type="molecule type" value="Genomic_DNA"/>
</dbReference>
<evidence type="ECO:0000256" key="8">
    <source>
        <dbReference type="ARBA" id="ARBA00022840"/>
    </source>
</evidence>
<keyword evidence="15" id="KW-1185">Reference proteome</keyword>
<dbReference type="SMART" id="SM00487">
    <property type="entry name" value="DEXDc"/>
    <property type="match status" value="1"/>
</dbReference>
<evidence type="ECO:0000256" key="10">
    <source>
        <dbReference type="ARBA" id="ARBA00023235"/>
    </source>
</evidence>
<dbReference type="PROSITE" id="PS51192">
    <property type="entry name" value="HELICASE_ATP_BIND_1"/>
    <property type="match status" value="1"/>
</dbReference>
<dbReference type="RefSeq" id="WP_134191546.1">
    <property type="nucleotide sequence ID" value="NZ_JBHLUW010000056.1"/>
</dbReference>
<comment type="caution">
    <text evidence="14">The sequence shown here is derived from an EMBL/GenBank/DDBJ whole genome shotgun (WGS) entry which is preliminary data.</text>
</comment>
<evidence type="ECO:0000256" key="1">
    <source>
        <dbReference type="ARBA" id="ARBA00022515"/>
    </source>
</evidence>
<evidence type="ECO:0000256" key="9">
    <source>
        <dbReference type="ARBA" id="ARBA00023125"/>
    </source>
</evidence>
<dbReference type="GO" id="GO:0043138">
    <property type="term" value="F:3'-5' DNA helicase activity"/>
    <property type="evidence" value="ECO:0007669"/>
    <property type="project" value="UniProtKB-EC"/>
</dbReference>
<dbReference type="PANTHER" id="PTHR30580">
    <property type="entry name" value="PRIMOSOMAL PROTEIN N"/>
    <property type="match status" value="1"/>
</dbReference>
<dbReference type="EC" id="5.6.2.4" evidence="12"/>
<dbReference type="GO" id="GO:0016887">
    <property type="term" value="F:ATP hydrolysis activity"/>
    <property type="evidence" value="ECO:0007669"/>
    <property type="project" value="RHEA"/>
</dbReference>
<dbReference type="AlphaFoldDB" id="A0A4R8LYM3"/>
<dbReference type="InterPro" id="IPR014001">
    <property type="entry name" value="Helicase_ATP-bd"/>
</dbReference>
<dbReference type="InterPro" id="IPR011545">
    <property type="entry name" value="DEAD/DEAH_box_helicase_dom"/>
</dbReference>
<comment type="subunit">
    <text evidence="12">Component of the replication restart primosome.</text>
</comment>
<dbReference type="HAMAP" id="MF_00983">
    <property type="entry name" value="PriA"/>
    <property type="match status" value="1"/>
</dbReference>
<keyword evidence="3 12" id="KW-0479">Metal-binding</keyword>
<comment type="catalytic activity">
    <reaction evidence="12">
        <text>Couples ATP hydrolysis with the unwinding of duplex DNA by translocating in the 3'-5' direction.</text>
        <dbReference type="EC" id="5.6.2.4"/>
    </reaction>
</comment>
<dbReference type="InterPro" id="IPR001650">
    <property type="entry name" value="Helicase_C-like"/>
</dbReference>
<feature type="binding site" evidence="12">
    <location>
        <position position="512"/>
    </location>
    <ligand>
        <name>Zn(2+)</name>
        <dbReference type="ChEBI" id="CHEBI:29105"/>
        <label>2</label>
    </ligand>
</feature>
<dbReference type="Pfam" id="PF00270">
    <property type="entry name" value="DEAD"/>
    <property type="match status" value="1"/>
</dbReference>
<dbReference type="Pfam" id="PF17764">
    <property type="entry name" value="PriA_3primeBD"/>
    <property type="match status" value="1"/>
</dbReference>
<dbReference type="InterPro" id="IPR005259">
    <property type="entry name" value="PriA"/>
</dbReference>
<dbReference type="Proteomes" id="UP000295509">
    <property type="component" value="Unassembled WGS sequence"/>
</dbReference>
<dbReference type="NCBIfam" id="NF004067">
    <property type="entry name" value="PRK05580.1-4"/>
    <property type="match status" value="1"/>
</dbReference>
<gene>
    <name evidence="12" type="primary">priA</name>
    <name evidence="14" type="ORF">BX592_10680</name>
</gene>
<dbReference type="InterPro" id="IPR041236">
    <property type="entry name" value="PriA_C"/>
</dbReference>
<dbReference type="Pfam" id="PF00271">
    <property type="entry name" value="Helicase_C"/>
    <property type="match status" value="1"/>
</dbReference>
<dbReference type="GO" id="GO:0006302">
    <property type="term" value="P:double-strand break repair"/>
    <property type="evidence" value="ECO:0007669"/>
    <property type="project" value="InterPro"/>
</dbReference>
<feature type="binding site" evidence="12">
    <location>
        <position position="540"/>
    </location>
    <ligand>
        <name>Zn(2+)</name>
        <dbReference type="ChEBI" id="CHEBI:29105"/>
        <label>1</label>
    </ligand>
</feature>
<keyword evidence="9 12" id="KW-0238">DNA-binding</keyword>
<dbReference type="Pfam" id="PF18319">
    <property type="entry name" value="Zn_ribbon_PriA"/>
    <property type="match status" value="1"/>
</dbReference>
<dbReference type="GO" id="GO:0008270">
    <property type="term" value="F:zinc ion binding"/>
    <property type="evidence" value="ECO:0007669"/>
    <property type="project" value="UniProtKB-UniRule"/>
</dbReference>
<keyword evidence="7 12" id="KW-0862">Zinc</keyword>
<dbReference type="GO" id="GO:0006310">
    <property type="term" value="P:DNA recombination"/>
    <property type="evidence" value="ECO:0007669"/>
    <property type="project" value="InterPro"/>
</dbReference>
<dbReference type="FunFam" id="3.40.50.300:FF:000489">
    <property type="entry name" value="Primosome assembly protein PriA"/>
    <property type="match status" value="1"/>
</dbReference>
<dbReference type="GO" id="GO:0005524">
    <property type="term" value="F:ATP binding"/>
    <property type="evidence" value="ECO:0007669"/>
    <property type="project" value="UniProtKB-UniRule"/>
</dbReference>
<feature type="binding site" evidence="12">
    <location>
        <position position="527"/>
    </location>
    <ligand>
        <name>Zn(2+)</name>
        <dbReference type="ChEBI" id="CHEBI:29105"/>
        <label>2</label>
    </ligand>
</feature>
<keyword evidence="1 12" id="KW-0639">Primosome</keyword>
<evidence type="ECO:0000256" key="6">
    <source>
        <dbReference type="ARBA" id="ARBA00022806"/>
    </source>
</evidence>
<dbReference type="SUPFAM" id="SSF52540">
    <property type="entry name" value="P-loop containing nucleoside triphosphate hydrolases"/>
    <property type="match status" value="1"/>
</dbReference>
<evidence type="ECO:0000259" key="13">
    <source>
        <dbReference type="PROSITE" id="PS51192"/>
    </source>
</evidence>
<dbReference type="PANTHER" id="PTHR30580:SF0">
    <property type="entry name" value="PRIMOSOMAL PROTEIN N"/>
    <property type="match status" value="1"/>
</dbReference>
<keyword evidence="5 12" id="KW-0378">Hydrolase</keyword>
<dbReference type="Gene3D" id="3.40.50.300">
    <property type="entry name" value="P-loop containing nucleotide triphosphate hydrolases"/>
    <property type="match status" value="2"/>
</dbReference>
<dbReference type="InterPro" id="IPR040498">
    <property type="entry name" value="PriA_CRR"/>
</dbReference>
<evidence type="ECO:0000256" key="5">
    <source>
        <dbReference type="ARBA" id="ARBA00022801"/>
    </source>
</evidence>
<dbReference type="InterPro" id="IPR027417">
    <property type="entry name" value="P-loop_NTPase"/>
</dbReference>
<sequence>MFVRVALDHPLPTLFDYRCDPEATPQPGMLVNVPFGKRMVVGLVCEVTAHSEVAEDRVRAVDNICIACPPLSTAWLELAGFAAEYYQRGLGEVALPALPQALRDATRWTRLLAPQERYRLLPAGRAALPDALPVRATALRRLADELANAEFLTAPDARALHPKAAATLDGWLAKGWVALEVIDAAAPIGLAQPIDTAAPATAGPVAVSASSEGEMVAPTESAAFSADHARSVSRTSGGRSPDTLAAPLLPILTDEQTAAVSAIHNANGFAPFLLHGVTGSGKTEVYLRALAALLDTDLTAQALVLVPEINLTPQFEAAFRARFAALDDGAIVTLHSGLAEGERARNWFAAHTGHARIVLGTRLAVLASLPRLAIICVDEEHDPAYKQQEGLRYSARDLAIWRAKQLGIPVVLGSATPSLESWWQADQGRYQRLTLARRAIADAALPTVKLIDLEDERRRGRASVDGLSGPLISALKARVERGEQSLVFLNRRGYAPQLSCDACGWVAGCPRCSAYVVLHKPERALRCHHCGWETRIPRACPDCGNVDIAPLGRGTQRVEESLAKVVPGARVLRIDADSTRRKGSAQALFSDVHAGEVDILVGTQMVAKGHDFRRVSLVGVLNADTALFSHDFRASERLFAQLMQVSGRAGRAGLPGEVLVQTRYPRHALYHALARHDYVGFANATLAERRDAHLPPFVYQAMLRAEGRTLDAALAFLLQAATALREIPAAERVTVYDAVPLTIVKVMNVHRAQLLIESASRAALQATLRAWQPMLRALKGVLRWSIEVDPLDI</sequence>
<feature type="binding site" evidence="12">
    <location>
        <position position="530"/>
    </location>
    <ligand>
        <name>Zn(2+)</name>
        <dbReference type="ChEBI" id="CHEBI:29105"/>
        <label>2</label>
    </ligand>
</feature>
<organism evidence="14 15">
    <name type="scientific">Paraburkholderia rhizosphaerae</name>
    <dbReference type="NCBI Taxonomy" id="480658"/>
    <lineage>
        <taxon>Bacteria</taxon>
        <taxon>Pseudomonadati</taxon>
        <taxon>Pseudomonadota</taxon>
        <taxon>Betaproteobacteria</taxon>
        <taxon>Burkholderiales</taxon>
        <taxon>Burkholderiaceae</taxon>
        <taxon>Paraburkholderia</taxon>
    </lineage>
</organism>
<feature type="binding site" evidence="12">
    <location>
        <position position="503"/>
    </location>
    <ligand>
        <name>Zn(2+)</name>
        <dbReference type="ChEBI" id="CHEBI:29105"/>
        <label>1</label>
    </ligand>
</feature>
<dbReference type="NCBIfam" id="TIGR00595">
    <property type="entry name" value="priA"/>
    <property type="match status" value="1"/>
</dbReference>
<comment type="function">
    <text evidence="12">Initiates the restart of stalled replication forks, which reloads the replicative helicase on sites other than the origin of replication. Recognizes and binds to abandoned replication forks and remodels them to uncover a helicase loading site. Promotes assembly of the primosome at these replication forks.</text>
</comment>
<comment type="cofactor">
    <cofactor evidence="12">
        <name>Zn(2+)</name>
        <dbReference type="ChEBI" id="CHEBI:29105"/>
    </cofactor>
    <text evidence="12">Binds 2 zinc ions per subunit.</text>
</comment>
<dbReference type="OrthoDB" id="9759544at2"/>
<dbReference type="CDD" id="cd18804">
    <property type="entry name" value="SF2_C_priA"/>
    <property type="match status" value="1"/>
</dbReference>
<dbReference type="SMART" id="SM00490">
    <property type="entry name" value="HELICc"/>
    <property type="match status" value="1"/>
</dbReference>
<dbReference type="GO" id="GO:0006270">
    <property type="term" value="P:DNA replication initiation"/>
    <property type="evidence" value="ECO:0007669"/>
    <property type="project" value="TreeGrafter"/>
</dbReference>
<comment type="similarity">
    <text evidence="12">Belongs to the helicase family. PriA subfamily.</text>
</comment>
<accession>A0A4R8LYM3</accession>
<evidence type="ECO:0000256" key="11">
    <source>
        <dbReference type="ARBA" id="ARBA00048988"/>
    </source>
</evidence>
<keyword evidence="10 12" id="KW-0413">Isomerase</keyword>
<feature type="binding site" evidence="12">
    <location>
        <position position="509"/>
    </location>
    <ligand>
        <name>Zn(2+)</name>
        <dbReference type="ChEBI" id="CHEBI:29105"/>
        <label>2</label>
    </ligand>
</feature>
<feature type="binding site" evidence="12">
    <location>
        <position position="500"/>
    </location>
    <ligand>
        <name>Zn(2+)</name>
        <dbReference type="ChEBI" id="CHEBI:29105"/>
        <label>1</label>
    </ligand>
</feature>